<keyword evidence="5" id="KW-1185">Reference proteome</keyword>
<dbReference type="Gene3D" id="3.40.50.720">
    <property type="entry name" value="NAD(P)-binding Rossmann-like Domain"/>
    <property type="match status" value="1"/>
</dbReference>
<evidence type="ECO:0000256" key="1">
    <source>
        <dbReference type="ARBA" id="ARBA00006484"/>
    </source>
</evidence>
<proteinExistence type="inferred from homology"/>
<dbReference type="Proteomes" id="UP000829685">
    <property type="component" value="Unassembled WGS sequence"/>
</dbReference>
<dbReference type="PANTHER" id="PTHR24321">
    <property type="entry name" value="DEHYDROGENASES, SHORT CHAIN"/>
    <property type="match status" value="1"/>
</dbReference>
<accession>A0A9P9WC82</accession>
<evidence type="ECO:0000256" key="3">
    <source>
        <dbReference type="ARBA" id="ARBA00023002"/>
    </source>
</evidence>
<comment type="caution">
    <text evidence="4">The sequence shown here is derived from an EMBL/GenBank/DDBJ whole genome shotgun (WGS) entry which is preliminary data.</text>
</comment>
<dbReference type="InterPro" id="IPR036291">
    <property type="entry name" value="NAD(P)-bd_dom_sf"/>
</dbReference>
<name>A0A9P9WC82_9PEZI</name>
<evidence type="ECO:0000313" key="5">
    <source>
        <dbReference type="Proteomes" id="UP000829685"/>
    </source>
</evidence>
<gene>
    <name evidence="4" type="ORF">JX265_011628</name>
</gene>
<evidence type="ECO:0000313" key="4">
    <source>
        <dbReference type="EMBL" id="KAI1856381.1"/>
    </source>
</evidence>
<dbReference type="PRINTS" id="PR00080">
    <property type="entry name" value="SDRFAMILY"/>
</dbReference>
<comment type="similarity">
    <text evidence="1">Belongs to the short-chain dehydrogenases/reductases (SDR) family.</text>
</comment>
<organism evidence="4 5">
    <name type="scientific">Neoarthrinium moseri</name>
    <dbReference type="NCBI Taxonomy" id="1658444"/>
    <lineage>
        <taxon>Eukaryota</taxon>
        <taxon>Fungi</taxon>
        <taxon>Dikarya</taxon>
        <taxon>Ascomycota</taxon>
        <taxon>Pezizomycotina</taxon>
        <taxon>Sordariomycetes</taxon>
        <taxon>Xylariomycetidae</taxon>
        <taxon>Amphisphaeriales</taxon>
        <taxon>Apiosporaceae</taxon>
        <taxon>Neoarthrinium</taxon>
    </lineage>
</organism>
<evidence type="ECO:0000256" key="2">
    <source>
        <dbReference type="ARBA" id="ARBA00022857"/>
    </source>
</evidence>
<dbReference type="PANTHER" id="PTHR24321:SF12">
    <property type="entry name" value="SHORT-CHAIN DEHYDROGENASE_REDUCTASE FAMILY, PUTATIVE (AFU_ORTHOLOGUE AFUA_5G14340)-RELATED"/>
    <property type="match status" value="1"/>
</dbReference>
<dbReference type="Pfam" id="PF13561">
    <property type="entry name" value="adh_short_C2"/>
    <property type="match status" value="1"/>
</dbReference>
<dbReference type="InterPro" id="IPR002347">
    <property type="entry name" value="SDR_fam"/>
</dbReference>
<dbReference type="FunFam" id="3.40.50.720:FF:000084">
    <property type="entry name" value="Short-chain dehydrogenase reductase"/>
    <property type="match status" value="1"/>
</dbReference>
<dbReference type="GO" id="GO:0016491">
    <property type="term" value="F:oxidoreductase activity"/>
    <property type="evidence" value="ECO:0007669"/>
    <property type="project" value="UniProtKB-KW"/>
</dbReference>
<dbReference type="SUPFAM" id="SSF51735">
    <property type="entry name" value="NAD(P)-binding Rossmann-fold domains"/>
    <property type="match status" value="1"/>
</dbReference>
<protein>
    <submittedName>
        <fullName evidence="4">Uncharacterized protein</fullName>
    </submittedName>
</protein>
<sequence>MFSPSGVAFITGAGGAVGQATCIQFARDGVTRISGLDISKSGLEATASILSKDFPNVKFHPVVLDLTVEAEVQRAVNETVATFGRLDYAVNNAGVAQRLLPTTGVTLDEYNKLMDINIKAVYLCEKYELMQMLTQDPLPANELHRNGSRGTIVNVASIAGFLAMPSLSLYTMSKHAVIGLTRSDALDYAKDGIRVNAICPGYIDTPLNTSTNREFLKERIATIPARRLASPGEIADSIAFLAGERSTYITGTSLVVDGGYAVQ</sequence>
<reference evidence="4" key="1">
    <citation type="submission" date="2021-03" db="EMBL/GenBank/DDBJ databases">
        <title>Revisited historic fungal species revealed as producer of novel bioactive compounds through whole genome sequencing and comparative genomics.</title>
        <authorList>
            <person name="Vignolle G.A."/>
            <person name="Hochenegger N."/>
            <person name="Mach R.L."/>
            <person name="Mach-Aigner A.R."/>
            <person name="Javad Rahimi M."/>
            <person name="Salim K.A."/>
            <person name="Chan C.M."/>
            <person name="Lim L.B.L."/>
            <person name="Cai F."/>
            <person name="Druzhinina I.S."/>
            <person name="U'Ren J.M."/>
            <person name="Derntl C."/>
        </authorList>
    </citation>
    <scope>NUCLEOTIDE SEQUENCE</scope>
    <source>
        <strain evidence="4">TUCIM 5799</strain>
    </source>
</reference>
<dbReference type="EMBL" id="JAFIMR010000044">
    <property type="protein sequence ID" value="KAI1856381.1"/>
    <property type="molecule type" value="Genomic_DNA"/>
</dbReference>
<dbReference type="AlphaFoldDB" id="A0A9P9WC82"/>
<keyword evidence="2" id="KW-0521">NADP</keyword>
<dbReference type="CDD" id="cd05233">
    <property type="entry name" value="SDR_c"/>
    <property type="match status" value="1"/>
</dbReference>
<dbReference type="PRINTS" id="PR00081">
    <property type="entry name" value="GDHRDH"/>
</dbReference>
<keyword evidence="3" id="KW-0560">Oxidoreductase</keyword>